<dbReference type="Proteomes" id="UP000694844">
    <property type="component" value="Chromosome 5"/>
</dbReference>
<gene>
    <name evidence="5" type="primary">LOC111134136</name>
</gene>
<protein>
    <submittedName>
        <fullName evidence="5">DNA polymerase nu-like isoform X1</fullName>
    </submittedName>
</protein>
<reference evidence="5" key="1">
    <citation type="submission" date="2025-08" db="UniProtKB">
        <authorList>
            <consortium name="RefSeq"/>
        </authorList>
    </citation>
    <scope>IDENTIFICATION</scope>
    <source>
        <tissue evidence="5">Whole sample</tissue>
    </source>
</reference>
<dbReference type="InterPro" id="IPR036397">
    <property type="entry name" value="RNaseH_sf"/>
</dbReference>
<dbReference type="Pfam" id="PF18049">
    <property type="entry name" value="DNA_pol_P_Exo"/>
    <property type="match status" value="1"/>
</dbReference>
<feature type="domain" description="DNA-directed DNA polymerase family A palm" evidence="3">
    <location>
        <begin position="788"/>
        <end position="997"/>
    </location>
</feature>
<proteinExistence type="predicted"/>
<dbReference type="GO" id="GO:0006261">
    <property type="term" value="P:DNA-templated DNA replication"/>
    <property type="evidence" value="ECO:0007669"/>
    <property type="project" value="InterPro"/>
</dbReference>
<dbReference type="SUPFAM" id="SSF56672">
    <property type="entry name" value="DNA/RNA polymerases"/>
    <property type="match status" value="1"/>
</dbReference>
<dbReference type="Gene3D" id="1.10.150.20">
    <property type="entry name" value="5' to 3' exonuclease, C-terminal subdomain"/>
    <property type="match status" value="1"/>
</dbReference>
<dbReference type="Pfam" id="PF00476">
    <property type="entry name" value="DNA_pol_A"/>
    <property type="match status" value="1"/>
</dbReference>
<evidence type="ECO:0000256" key="2">
    <source>
        <dbReference type="SAM" id="MobiDB-lite"/>
    </source>
</evidence>
<dbReference type="InterPro" id="IPR001098">
    <property type="entry name" value="DNA-dir_DNA_pol_A_palm_dom"/>
</dbReference>
<dbReference type="Gene3D" id="1.20.1060.10">
    <property type="entry name" value="Taq DNA Polymerase, Chain T, domain 4"/>
    <property type="match status" value="1"/>
</dbReference>
<dbReference type="PANTHER" id="PTHR10133:SF27">
    <property type="entry name" value="DNA POLYMERASE NU"/>
    <property type="match status" value="1"/>
</dbReference>
<dbReference type="SMART" id="SM00482">
    <property type="entry name" value="POLAc"/>
    <property type="match status" value="1"/>
</dbReference>
<accession>A0A8B8EG43</accession>
<dbReference type="GeneID" id="111134136"/>
<dbReference type="FunFam" id="1.10.150.20:FF:000002">
    <property type="entry name" value="DNA polymerase I"/>
    <property type="match status" value="1"/>
</dbReference>
<dbReference type="Gene3D" id="3.30.420.10">
    <property type="entry name" value="Ribonuclease H-like superfamily/Ribonuclease H"/>
    <property type="match status" value="1"/>
</dbReference>
<dbReference type="PRINTS" id="PR00868">
    <property type="entry name" value="DNAPOLI"/>
</dbReference>
<keyword evidence="4" id="KW-1185">Reference proteome</keyword>
<dbReference type="GO" id="GO:0006302">
    <property type="term" value="P:double-strand break repair"/>
    <property type="evidence" value="ECO:0007669"/>
    <property type="project" value="TreeGrafter"/>
</dbReference>
<keyword evidence="1" id="KW-0235">DNA replication</keyword>
<sequence length="1043" mass="118925">MEKTIVLKPKKPAPVLKKWSELSFDAQCVLKAVQKQKSEDSYHQKGVSNYYKEIYRKKFCGSSLPQDDSQLKIKAEKLHGIDYQPPEMCLPHRQVHFDYDSGFNRDRRFKSCQLLSDSGQFAFERENERYGAIFEESKQPMANAFIRNNQNVDSSLLMQRQPASSPLLDTSKNCSSSYAENTMVYRSDFYKVDKEMKNYTVDPAAVKTFSFIQPMSVAYGNDAATRFSSNFPLSSMDHGATGKLPSDSQSLCFSDDQVLAIKHGSEFLRKPGSDLQLQGKENIQENLCHFLEEKEGTPCGTTPKRDMSISSKIARRLYEHKNRRQEDRDIEVESHQERIDDTNARKLATKISKKSLPEYSVPYKKKRDNDKGKQQSACKSNSQGSFSNHNVDMMSESERKNVFEKFLHSKETAITLLYLDGSTQLRENVDINIKKKSNTVKVKPDSRHTQVSGIFMRCGIDPEEENRDVLYIPKHARDVTIQGQIKEFLKDFIKSGGMKVCYGAKDLLIVLLKFLDNTEYCQQYLLDSNVCDPLVAEWLLNPDKSTSTFQQMLMDHNIKRKSLSIEHLGDHSTSDDMDMLLELIHRQFKILSSNNLMQLFMKIETKLTPVLAMMDTRKIKVSTDTMLKFSNILQKKMESLEEKAHKIVGHSFSISSPAQIRQVIFEELKLHTRLAGHTKLAKTAVNHQLSTSESVLTHLSDLHPLPAVILEYRQVQKLKSTYIDGMMGAVVDGYLWTHWDQTSAATGRLSSHSPNIQAIPKTASSITISHTAKECIMGYTGTEGKTVDIYARDSFVSHEGWSFLSADFQQIELRLLAHLANDSTLLQLFNRHCEKDIFKELTAQWLQKLPDEVTSIEREQTKRIVYSVMYGAGKEKLAEYLKITPSDAKNIIDSFLVSFPAVSHFSRKCIEFCRQKGYTESIFKRRRRITNICHPSPPLRAQAERKAVNFCVQGSAADICKAAMLQVENTLQQHSELQVRLLVQIHDELLFEIPDELLSRAGAVIKSVMEDRDSLCSGFVQLKVPLRVSLYAGKTWGHMTPLQ</sequence>
<feature type="compositionally biased region" description="Basic and acidic residues" evidence="2">
    <location>
        <begin position="317"/>
        <end position="344"/>
    </location>
</feature>
<dbReference type="InterPro" id="IPR040940">
    <property type="entry name" value="DNA_pol_P_Exo"/>
</dbReference>
<dbReference type="PANTHER" id="PTHR10133">
    <property type="entry name" value="DNA POLYMERASE I"/>
    <property type="match status" value="1"/>
</dbReference>
<dbReference type="InterPro" id="IPR043502">
    <property type="entry name" value="DNA/RNA_pol_sf"/>
</dbReference>
<evidence type="ECO:0000256" key="1">
    <source>
        <dbReference type="ARBA" id="ARBA00022705"/>
    </source>
</evidence>
<dbReference type="CDD" id="cd08638">
    <property type="entry name" value="DNA_pol_A_theta"/>
    <property type="match status" value="1"/>
</dbReference>
<dbReference type="RefSeq" id="XP_022338669.1">
    <property type="nucleotide sequence ID" value="XM_022482961.1"/>
</dbReference>
<dbReference type="OrthoDB" id="275278at2759"/>
<dbReference type="Gene3D" id="3.30.70.370">
    <property type="match status" value="1"/>
</dbReference>
<dbReference type="AlphaFoldDB" id="A0A8B8EG43"/>
<organism evidence="4 5">
    <name type="scientific">Crassostrea virginica</name>
    <name type="common">Eastern oyster</name>
    <dbReference type="NCBI Taxonomy" id="6565"/>
    <lineage>
        <taxon>Eukaryota</taxon>
        <taxon>Metazoa</taxon>
        <taxon>Spiralia</taxon>
        <taxon>Lophotrochozoa</taxon>
        <taxon>Mollusca</taxon>
        <taxon>Bivalvia</taxon>
        <taxon>Autobranchia</taxon>
        <taxon>Pteriomorphia</taxon>
        <taxon>Ostreida</taxon>
        <taxon>Ostreoidea</taxon>
        <taxon>Ostreidae</taxon>
        <taxon>Crassostrea</taxon>
    </lineage>
</organism>
<dbReference type="InterPro" id="IPR002298">
    <property type="entry name" value="DNA_polymerase_A"/>
</dbReference>
<dbReference type="KEGG" id="cvn:111134136"/>
<name>A0A8B8EG43_CRAVI</name>
<dbReference type="GO" id="GO:0003887">
    <property type="term" value="F:DNA-directed DNA polymerase activity"/>
    <property type="evidence" value="ECO:0007669"/>
    <property type="project" value="InterPro"/>
</dbReference>
<evidence type="ECO:0000313" key="4">
    <source>
        <dbReference type="Proteomes" id="UP000694844"/>
    </source>
</evidence>
<evidence type="ECO:0000313" key="5">
    <source>
        <dbReference type="RefSeq" id="XP_022338669.1"/>
    </source>
</evidence>
<evidence type="ECO:0000259" key="3">
    <source>
        <dbReference type="SMART" id="SM00482"/>
    </source>
</evidence>
<feature type="region of interest" description="Disordered" evidence="2">
    <location>
        <begin position="317"/>
        <end position="390"/>
    </location>
</feature>
<feature type="compositionally biased region" description="Polar residues" evidence="2">
    <location>
        <begin position="374"/>
        <end position="390"/>
    </location>
</feature>
<dbReference type="GO" id="GO:0003677">
    <property type="term" value="F:DNA binding"/>
    <property type="evidence" value="ECO:0007669"/>
    <property type="project" value="InterPro"/>
</dbReference>